<accession>A0A7Y9PGW5</accession>
<evidence type="ECO:0000259" key="2">
    <source>
        <dbReference type="Pfam" id="PF01757"/>
    </source>
</evidence>
<evidence type="ECO:0000256" key="1">
    <source>
        <dbReference type="SAM" id="Phobius"/>
    </source>
</evidence>
<feature type="transmembrane region" description="Helical" evidence="1">
    <location>
        <begin position="30"/>
        <end position="47"/>
    </location>
</feature>
<sequence length="401" mass="45146">MATVLSQSSTPQGVDTGNPGGFAHIPALDGIRGMAILLVLIDHLFWANGSTGSRIFDLASRIRASTYCGVNLFFALSGFLITGILIDTLNVPHYFRTFYARRTLRIFPLYYGSLLALLLLTWHFHFSWGGWQYYFLTYTSNLALWRSHIPLQLGVFNINHFWSLQVEEQFYLVWPLVVYRIRKPETLVRISLISCIVILGIRIFLVAMRSHPGFENIYLPYSPTFSCADNILFGCCLSALVRTRARETVLRLAPRIFAIAAAILLVAAILNGGLEWTTSIFIQTLGFSLIGITSTAVIAMTLKPGSNTQSLFQNRALRFLGTYSYGIYVFHYSLAGWLTEPMRLFFNQHLHSKALSVILEALAVGVLSILVALLSYRLYEVPFLRLKSYFSYNRSSSPTSA</sequence>
<dbReference type="RefSeq" id="WP_179490487.1">
    <property type="nucleotide sequence ID" value="NZ_JACCCW010000002.1"/>
</dbReference>
<gene>
    <name evidence="3" type="ORF">HDF17_001992</name>
</gene>
<feature type="transmembrane region" description="Helical" evidence="1">
    <location>
        <begin position="68"/>
        <end position="86"/>
    </location>
</feature>
<feature type="transmembrane region" description="Helical" evidence="1">
    <location>
        <begin position="186"/>
        <end position="205"/>
    </location>
</feature>
<dbReference type="GO" id="GO:0016020">
    <property type="term" value="C:membrane"/>
    <property type="evidence" value="ECO:0007669"/>
    <property type="project" value="TreeGrafter"/>
</dbReference>
<keyword evidence="1" id="KW-0472">Membrane</keyword>
<evidence type="ECO:0000313" key="3">
    <source>
        <dbReference type="EMBL" id="NYF79672.1"/>
    </source>
</evidence>
<protein>
    <submittedName>
        <fullName evidence="3">Peptidoglycan/LPS O-acetylase OafA/YrhL</fullName>
    </submittedName>
</protein>
<dbReference type="InterPro" id="IPR050879">
    <property type="entry name" value="Acyltransferase_3"/>
</dbReference>
<feature type="transmembrane region" description="Helical" evidence="1">
    <location>
        <begin position="358"/>
        <end position="379"/>
    </location>
</feature>
<feature type="transmembrane region" description="Helical" evidence="1">
    <location>
        <begin position="320"/>
        <end position="338"/>
    </location>
</feature>
<reference evidence="3 4" key="1">
    <citation type="submission" date="2020-07" db="EMBL/GenBank/DDBJ databases">
        <title>Genomic Encyclopedia of Type Strains, Phase IV (KMG-V): Genome sequencing to study the core and pangenomes of soil and plant-associated prokaryotes.</title>
        <authorList>
            <person name="Whitman W."/>
        </authorList>
    </citation>
    <scope>NUCLEOTIDE SEQUENCE [LARGE SCALE GENOMIC DNA]</scope>
    <source>
        <strain evidence="3 4">X4EP2</strain>
    </source>
</reference>
<name>A0A7Y9PGW5_9BACT</name>
<feature type="domain" description="Acyltransferase 3" evidence="2">
    <location>
        <begin position="26"/>
        <end position="376"/>
    </location>
</feature>
<dbReference type="InterPro" id="IPR002656">
    <property type="entry name" value="Acyl_transf_3_dom"/>
</dbReference>
<keyword evidence="1" id="KW-0812">Transmembrane</keyword>
<feature type="transmembrane region" description="Helical" evidence="1">
    <location>
        <begin position="217"/>
        <end position="240"/>
    </location>
</feature>
<dbReference type="Pfam" id="PF01757">
    <property type="entry name" value="Acyl_transf_3"/>
    <property type="match status" value="1"/>
</dbReference>
<dbReference type="GO" id="GO:0016747">
    <property type="term" value="F:acyltransferase activity, transferring groups other than amino-acyl groups"/>
    <property type="evidence" value="ECO:0007669"/>
    <property type="project" value="InterPro"/>
</dbReference>
<proteinExistence type="predicted"/>
<comment type="caution">
    <text evidence="3">The sequence shown here is derived from an EMBL/GenBank/DDBJ whole genome shotgun (WGS) entry which is preliminary data.</text>
</comment>
<dbReference type="AlphaFoldDB" id="A0A7Y9PGW5"/>
<evidence type="ECO:0000313" key="4">
    <source>
        <dbReference type="Proteomes" id="UP000589520"/>
    </source>
</evidence>
<keyword evidence="1" id="KW-1133">Transmembrane helix</keyword>
<dbReference type="EMBL" id="JACCCW010000002">
    <property type="protein sequence ID" value="NYF79672.1"/>
    <property type="molecule type" value="Genomic_DNA"/>
</dbReference>
<dbReference type="Proteomes" id="UP000589520">
    <property type="component" value="Unassembled WGS sequence"/>
</dbReference>
<feature type="transmembrane region" description="Helical" evidence="1">
    <location>
        <begin position="280"/>
        <end position="299"/>
    </location>
</feature>
<keyword evidence="4" id="KW-1185">Reference proteome</keyword>
<dbReference type="GO" id="GO:0000271">
    <property type="term" value="P:polysaccharide biosynthetic process"/>
    <property type="evidence" value="ECO:0007669"/>
    <property type="project" value="TreeGrafter"/>
</dbReference>
<organism evidence="3 4">
    <name type="scientific">Granulicella arctica</name>
    <dbReference type="NCBI Taxonomy" id="940613"/>
    <lineage>
        <taxon>Bacteria</taxon>
        <taxon>Pseudomonadati</taxon>
        <taxon>Acidobacteriota</taxon>
        <taxon>Terriglobia</taxon>
        <taxon>Terriglobales</taxon>
        <taxon>Acidobacteriaceae</taxon>
        <taxon>Granulicella</taxon>
    </lineage>
</organism>
<feature type="transmembrane region" description="Helical" evidence="1">
    <location>
        <begin position="252"/>
        <end position="274"/>
    </location>
</feature>
<dbReference type="PANTHER" id="PTHR23028:SF53">
    <property type="entry name" value="ACYL_TRANSF_3 DOMAIN-CONTAINING PROTEIN"/>
    <property type="match status" value="1"/>
</dbReference>
<feature type="transmembrane region" description="Helical" evidence="1">
    <location>
        <begin position="106"/>
        <end position="126"/>
    </location>
</feature>
<dbReference type="PANTHER" id="PTHR23028">
    <property type="entry name" value="ACETYLTRANSFERASE"/>
    <property type="match status" value="1"/>
</dbReference>